<accession>A0A832XGD9</accession>
<dbReference type="Proteomes" id="UP000646946">
    <property type="component" value="Unassembled WGS sequence"/>
</dbReference>
<name>A0A832XGD9_9ARCH</name>
<protein>
    <submittedName>
        <fullName evidence="2">Uncharacterized protein</fullName>
    </submittedName>
</protein>
<gene>
    <name evidence="2" type="ORF">H1016_00835</name>
</gene>
<keyword evidence="3" id="KW-1185">Reference proteome</keyword>
<proteinExistence type="predicted"/>
<feature type="compositionally biased region" description="Basic and acidic residues" evidence="1">
    <location>
        <begin position="18"/>
        <end position="28"/>
    </location>
</feature>
<feature type="compositionally biased region" description="Acidic residues" evidence="1">
    <location>
        <begin position="1"/>
        <end position="10"/>
    </location>
</feature>
<evidence type="ECO:0000313" key="2">
    <source>
        <dbReference type="EMBL" id="HIK00069.1"/>
    </source>
</evidence>
<reference evidence="2 3" key="1">
    <citation type="journal article" name="Nat. Commun.">
        <title>Undinarchaeota illuminate DPANN phylogeny and the impact of gene transfer on archaeal evolution.</title>
        <authorList>
            <person name="Dombrowski N."/>
            <person name="Williams T.A."/>
            <person name="Sun J."/>
            <person name="Woodcroft B.J."/>
            <person name="Lee J.H."/>
            <person name="Minh B.Q."/>
            <person name="Rinke C."/>
            <person name="Spang A."/>
        </authorList>
    </citation>
    <scope>NUCLEOTIDE SEQUENCE [LARGE SCALE GENOMIC DNA]</scope>
    <source>
        <strain evidence="2">MAG_bin1129</strain>
    </source>
</reference>
<organism evidence="2 3">
    <name type="scientific">Candidatus Naiadarchaeum limnaeum</name>
    <dbReference type="NCBI Taxonomy" id="2756139"/>
    <lineage>
        <taxon>Archaea</taxon>
        <taxon>Candidatus Undinarchaeota</taxon>
        <taxon>Candidatus Undinarchaeia</taxon>
        <taxon>Candidatus Naiadarchaeales</taxon>
        <taxon>Candidatus Naiadarchaeaceae</taxon>
        <taxon>Candidatus Naiadarchaeum</taxon>
    </lineage>
</organism>
<dbReference type="InterPro" id="IPR036388">
    <property type="entry name" value="WH-like_DNA-bd_sf"/>
</dbReference>
<dbReference type="AlphaFoldDB" id="A0A832XGD9"/>
<comment type="caution">
    <text evidence="2">The sequence shown here is derived from an EMBL/GenBank/DDBJ whole genome shotgun (WGS) entry which is preliminary data.</text>
</comment>
<sequence>MVEHEEDDENISILPEESYEKHLEKYPGKDTKSRIKNIILEIEEHSLMFTREEVVERAKEKRIPAAETNAIIDELIKEGYLYYVKGTEKLLSRSVWKDYSPAFEDFPEY</sequence>
<dbReference type="Gene3D" id="1.10.10.10">
    <property type="entry name" value="Winged helix-like DNA-binding domain superfamily/Winged helix DNA-binding domain"/>
    <property type="match status" value="1"/>
</dbReference>
<evidence type="ECO:0000313" key="3">
    <source>
        <dbReference type="Proteomes" id="UP000646946"/>
    </source>
</evidence>
<feature type="region of interest" description="Disordered" evidence="1">
    <location>
        <begin position="1"/>
        <end position="28"/>
    </location>
</feature>
<evidence type="ECO:0000256" key="1">
    <source>
        <dbReference type="SAM" id="MobiDB-lite"/>
    </source>
</evidence>
<dbReference type="EMBL" id="DVAB01000008">
    <property type="protein sequence ID" value="HIK00069.1"/>
    <property type="molecule type" value="Genomic_DNA"/>
</dbReference>